<reference evidence="2" key="1">
    <citation type="submission" date="2020-03" db="EMBL/GenBank/DDBJ databases">
        <title>The deep terrestrial virosphere.</title>
        <authorList>
            <person name="Holmfeldt K."/>
            <person name="Nilsson E."/>
            <person name="Simone D."/>
            <person name="Lopez-Fernandez M."/>
            <person name="Wu X."/>
            <person name="de Brujin I."/>
            <person name="Lundin D."/>
            <person name="Andersson A."/>
            <person name="Bertilsson S."/>
            <person name="Dopson M."/>
        </authorList>
    </citation>
    <scope>NUCLEOTIDE SEQUENCE</scope>
    <source>
        <strain evidence="1">MM415A03575</strain>
        <strain evidence="2">MM415B04257</strain>
    </source>
</reference>
<proteinExistence type="predicted"/>
<sequence length="59" mass="7209">MKKKIINHKWFCKKHQRWIGEDYKCPLCENNVMVEKIKNSSLKKKKGVNYGKRKMDLQR</sequence>
<dbReference type="AlphaFoldDB" id="A0A6M3LIG3"/>
<dbReference type="EMBL" id="MT143143">
    <property type="protein sequence ID" value="QJA93362.1"/>
    <property type="molecule type" value="Genomic_DNA"/>
</dbReference>
<evidence type="ECO:0000313" key="1">
    <source>
        <dbReference type="EMBL" id="QJA70730.1"/>
    </source>
</evidence>
<evidence type="ECO:0000313" key="2">
    <source>
        <dbReference type="EMBL" id="QJA93362.1"/>
    </source>
</evidence>
<protein>
    <submittedName>
        <fullName evidence="2">Uncharacterized protein</fullName>
    </submittedName>
</protein>
<gene>
    <name evidence="1" type="ORF">MM415A03575_0007</name>
    <name evidence="2" type="ORF">MM415B04257_0007</name>
</gene>
<dbReference type="EMBL" id="MT141816">
    <property type="protein sequence ID" value="QJA70730.1"/>
    <property type="molecule type" value="Genomic_DNA"/>
</dbReference>
<name>A0A6M3LIG3_9ZZZZ</name>
<accession>A0A6M3LIG3</accession>
<organism evidence="2">
    <name type="scientific">viral metagenome</name>
    <dbReference type="NCBI Taxonomy" id="1070528"/>
    <lineage>
        <taxon>unclassified sequences</taxon>
        <taxon>metagenomes</taxon>
        <taxon>organismal metagenomes</taxon>
    </lineage>
</organism>